<evidence type="ECO:0000256" key="1">
    <source>
        <dbReference type="SAM" id="Phobius"/>
    </source>
</evidence>
<keyword evidence="1" id="KW-1133">Transmembrane helix</keyword>
<keyword evidence="1" id="KW-0472">Membrane</keyword>
<protein>
    <submittedName>
        <fullName evidence="2">Uncharacterized protein</fullName>
    </submittedName>
</protein>
<keyword evidence="1" id="KW-0812">Transmembrane</keyword>
<evidence type="ECO:0000313" key="2">
    <source>
        <dbReference type="EMBL" id="PQO47557.1"/>
    </source>
</evidence>
<sequence>MSAIKLMYRIWWFILSLLIMAAGFWIAATDRGGPTHGLIIAGVGGAIAAAMAFVLVNSLFGGNKSSSKR</sequence>
<evidence type="ECO:0000313" key="3">
    <source>
        <dbReference type="Proteomes" id="UP000237819"/>
    </source>
</evidence>
<dbReference type="RefSeq" id="WP_105333818.1">
    <property type="nucleotide sequence ID" value="NZ_PUHZ01000004.1"/>
</dbReference>
<feature type="transmembrane region" description="Helical" evidence="1">
    <location>
        <begin position="38"/>
        <end position="60"/>
    </location>
</feature>
<reference evidence="2 3" key="1">
    <citation type="submission" date="2018-02" db="EMBL/GenBank/DDBJ databases">
        <title>Comparative genomes isolates from brazilian mangrove.</title>
        <authorList>
            <person name="Araujo J.E."/>
            <person name="Taketani R.G."/>
            <person name="Silva M.C.P."/>
            <person name="Loureco M.V."/>
            <person name="Andreote F.D."/>
        </authorList>
    </citation>
    <scope>NUCLEOTIDE SEQUENCE [LARGE SCALE GENOMIC DNA]</scope>
    <source>
        <strain evidence="2 3">Nap-Phe MGV</strain>
    </source>
</reference>
<name>A0A2S8GT04_9BACT</name>
<gene>
    <name evidence="2" type="ORF">C5Y93_02535</name>
</gene>
<feature type="transmembrane region" description="Helical" evidence="1">
    <location>
        <begin position="7"/>
        <end position="26"/>
    </location>
</feature>
<dbReference type="AlphaFoldDB" id="A0A2S8GT04"/>
<organism evidence="2 3">
    <name type="scientific">Blastopirellula marina</name>
    <dbReference type="NCBI Taxonomy" id="124"/>
    <lineage>
        <taxon>Bacteria</taxon>
        <taxon>Pseudomonadati</taxon>
        <taxon>Planctomycetota</taxon>
        <taxon>Planctomycetia</taxon>
        <taxon>Pirellulales</taxon>
        <taxon>Pirellulaceae</taxon>
        <taxon>Blastopirellula</taxon>
    </lineage>
</organism>
<accession>A0A2S8GT04</accession>
<dbReference type="Proteomes" id="UP000237819">
    <property type="component" value="Unassembled WGS sequence"/>
</dbReference>
<proteinExistence type="predicted"/>
<comment type="caution">
    <text evidence="2">The sequence shown here is derived from an EMBL/GenBank/DDBJ whole genome shotgun (WGS) entry which is preliminary data.</text>
</comment>
<dbReference type="EMBL" id="PUHZ01000004">
    <property type="protein sequence ID" value="PQO47557.1"/>
    <property type="molecule type" value="Genomic_DNA"/>
</dbReference>